<gene>
    <name evidence="1" type="ORF">ADIAG_02386</name>
</gene>
<organism evidence="1 2">
    <name type="scientific">Paeniglutamicibacter gangotriensis Lz1y</name>
    <dbReference type="NCBI Taxonomy" id="1276920"/>
    <lineage>
        <taxon>Bacteria</taxon>
        <taxon>Bacillati</taxon>
        <taxon>Actinomycetota</taxon>
        <taxon>Actinomycetes</taxon>
        <taxon>Micrococcales</taxon>
        <taxon>Micrococcaceae</taxon>
        <taxon>Paeniglutamicibacter</taxon>
    </lineage>
</organism>
<name>M7MPT1_9MICC</name>
<sequence length="40" mass="4320">MLAPLGVKEEAFYVPSGYKVLDPEALLIAAEEAAREKATK</sequence>
<reference evidence="1 2" key="1">
    <citation type="journal article" date="2013" name="Genome Announc.">
        <title>Draft Genome Sequence of Arthrobacter gangotriensis Strain Lz1yT, Isolated from a Penguin Rookery Soil Sample Collected in Antarctica, near the Indian Station Dakshin Gangotri.</title>
        <authorList>
            <person name="Shivaji S."/>
            <person name="Ara S."/>
            <person name="Bandi S."/>
            <person name="Singh A."/>
            <person name="Kumar Pinnaka A."/>
        </authorList>
    </citation>
    <scope>NUCLEOTIDE SEQUENCE [LARGE SCALE GENOMIC DNA]</scope>
    <source>
        <strain evidence="1 2">Lz1y</strain>
    </source>
</reference>
<evidence type="ECO:0000313" key="2">
    <source>
        <dbReference type="Proteomes" id="UP000012015"/>
    </source>
</evidence>
<dbReference type="EMBL" id="AOCK01000006">
    <property type="protein sequence ID" value="EMQ98367.1"/>
    <property type="molecule type" value="Genomic_DNA"/>
</dbReference>
<accession>M7MPT1</accession>
<protein>
    <submittedName>
        <fullName evidence="1">Uncharacterized protein</fullName>
    </submittedName>
</protein>
<dbReference type="PATRIC" id="fig|1276920.7.peg.2388"/>
<dbReference type="Proteomes" id="UP000012015">
    <property type="component" value="Unassembled WGS sequence"/>
</dbReference>
<keyword evidence="2" id="KW-1185">Reference proteome</keyword>
<dbReference type="AlphaFoldDB" id="M7MPT1"/>
<evidence type="ECO:0000313" key="1">
    <source>
        <dbReference type="EMBL" id="EMQ98367.1"/>
    </source>
</evidence>
<proteinExistence type="predicted"/>
<comment type="caution">
    <text evidence="1">The sequence shown here is derived from an EMBL/GenBank/DDBJ whole genome shotgun (WGS) entry which is preliminary data.</text>
</comment>
<dbReference type="STRING" id="1276920.ADIAG_02386"/>